<dbReference type="CDD" id="cd04181">
    <property type="entry name" value="NTP_transferase"/>
    <property type="match status" value="1"/>
</dbReference>
<proteinExistence type="predicted"/>
<dbReference type="GO" id="GO:0008879">
    <property type="term" value="F:glucose-1-phosphate thymidylyltransferase activity"/>
    <property type="evidence" value="ECO:0007669"/>
    <property type="project" value="UniProtKB-EC"/>
</dbReference>
<reference evidence="2 3" key="1">
    <citation type="submission" date="2019-09" db="EMBL/GenBank/DDBJ databases">
        <authorList>
            <person name="Cremers G."/>
        </authorList>
    </citation>
    <scope>NUCLEOTIDE SEQUENCE [LARGE SCALE GENOMIC DNA]</scope>
    <source>
        <strain evidence="2">4A</strain>
    </source>
</reference>
<dbReference type="EMBL" id="CABFVA020000080">
    <property type="protein sequence ID" value="VVM07067.1"/>
    <property type="molecule type" value="Genomic_DNA"/>
</dbReference>
<dbReference type="PANTHER" id="PTHR42883:SF2">
    <property type="entry name" value="THYMIDYLYLTRANSFERASE"/>
    <property type="match status" value="1"/>
</dbReference>
<keyword evidence="3" id="KW-1185">Reference proteome</keyword>
<dbReference type="Proteomes" id="UP000334923">
    <property type="component" value="Unassembled WGS sequence"/>
</dbReference>
<feature type="domain" description="Nucleotidyl transferase" evidence="1">
    <location>
        <begin position="4"/>
        <end position="246"/>
    </location>
</feature>
<sequence>MRVLILAAGYATRLYPLTLHQPKPLLPVGGRPILEHILDRVSSLEEPADCTVVTNHRFAEAFAAWGKQYRVIHPELPFKIVDDGSTSETDRLGALGDLAFVIEKERISEDLLVIAGDNLFDAPLSDFVGYGRRIGKPIVGVYDVGDLEAIRRYNNIRLDEEGRIVFFEEKPEHPEGTLTAIALYYFPSETLVHLRQYLAEGESRDQPGRFIEWLCRRHPVFSWRLSGRWFDIGDFQMLETANRAFAKD</sequence>
<keyword evidence="2" id="KW-0808">Transferase</keyword>
<evidence type="ECO:0000313" key="3">
    <source>
        <dbReference type="Proteomes" id="UP000334923"/>
    </source>
</evidence>
<gene>
    <name evidence="2" type="primary">E2.7.7.24</name>
    <name evidence="2" type="synonym">rfbA</name>
    <name evidence="2" type="synonym">rffH</name>
    <name evidence="2" type="ORF">MAMT_01539</name>
</gene>
<dbReference type="AlphaFoldDB" id="A0A5E6MFC9"/>
<dbReference type="EC" id="2.7.7.24" evidence="2"/>
<dbReference type="InterPro" id="IPR005835">
    <property type="entry name" value="NTP_transferase_dom"/>
</dbReference>
<dbReference type="Pfam" id="PF00483">
    <property type="entry name" value="NTP_transferase"/>
    <property type="match status" value="1"/>
</dbReference>
<evidence type="ECO:0000259" key="1">
    <source>
        <dbReference type="Pfam" id="PF00483"/>
    </source>
</evidence>
<dbReference type="Gene3D" id="3.90.550.10">
    <property type="entry name" value="Spore Coat Polysaccharide Biosynthesis Protein SpsA, Chain A"/>
    <property type="match status" value="1"/>
</dbReference>
<dbReference type="InterPro" id="IPR029044">
    <property type="entry name" value="Nucleotide-diphossugar_trans"/>
</dbReference>
<organism evidence="2 3">
    <name type="scientific">Methylacidimicrobium tartarophylax</name>
    <dbReference type="NCBI Taxonomy" id="1041768"/>
    <lineage>
        <taxon>Bacteria</taxon>
        <taxon>Pseudomonadati</taxon>
        <taxon>Verrucomicrobiota</taxon>
        <taxon>Methylacidimicrobium</taxon>
    </lineage>
</organism>
<dbReference type="PANTHER" id="PTHR42883">
    <property type="entry name" value="GLUCOSE-1-PHOSPHATE THYMIDYLTRANSFERASE"/>
    <property type="match status" value="1"/>
</dbReference>
<evidence type="ECO:0000313" key="2">
    <source>
        <dbReference type="EMBL" id="VVM07067.1"/>
    </source>
</evidence>
<protein>
    <submittedName>
        <fullName evidence="2">Glucose-1-phosphate thymidylyltransferase</fullName>
        <ecNumber evidence="2">2.7.7.24</ecNumber>
    </submittedName>
</protein>
<name>A0A5E6MFC9_9BACT</name>
<keyword evidence="2" id="KW-0548">Nucleotidyltransferase</keyword>
<dbReference type="SUPFAM" id="SSF53448">
    <property type="entry name" value="Nucleotide-diphospho-sugar transferases"/>
    <property type="match status" value="1"/>
</dbReference>
<dbReference type="RefSeq" id="WP_246186581.1">
    <property type="nucleotide sequence ID" value="NZ_CABFVA020000080.1"/>
</dbReference>
<accession>A0A5E6MFC9</accession>